<feature type="compositionally biased region" description="Polar residues" evidence="1">
    <location>
        <begin position="21"/>
        <end position="30"/>
    </location>
</feature>
<dbReference type="EMBL" id="CP018477">
    <property type="protein sequence ID" value="ASV73245.1"/>
    <property type="molecule type" value="Genomic_DNA"/>
</dbReference>
<evidence type="ECO:0000313" key="3">
    <source>
        <dbReference type="Proteomes" id="UP000215086"/>
    </source>
</evidence>
<reference evidence="2 3" key="1">
    <citation type="journal article" name="Front. Microbiol.">
        <title>Sugar Metabolism of the First Thermophilic Planctomycete Thermogutta terrifontis: Comparative Genomic and Transcriptomic Approaches.</title>
        <authorList>
            <person name="Elcheninov A.G."/>
            <person name="Menzel P."/>
            <person name="Gudbergsdottir S.R."/>
            <person name="Slesarev A.I."/>
            <person name="Kadnikov V.V."/>
            <person name="Krogh A."/>
            <person name="Bonch-Osmolovskaya E.A."/>
            <person name="Peng X."/>
            <person name="Kublanov I.V."/>
        </authorList>
    </citation>
    <scope>NUCLEOTIDE SEQUENCE [LARGE SCALE GENOMIC DNA]</scope>
    <source>
        <strain evidence="2 3">R1</strain>
    </source>
</reference>
<keyword evidence="3" id="KW-1185">Reference proteome</keyword>
<proteinExistence type="predicted"/>
<accession>A0A286RBB4</accession>
<name>A0A286RBB4_9BACT</name>
<evidence type="ECO:0000256" key="1">
    <source>
        <dbReference type="SAM" id="MobiDB-lite"/>
    </source>
</evidence>
<sequence>MKRIIQTSEWGPDEQVPPKQRTGTLAESHMTSVPRCVDGAWVRP</sequence>
<organism evidence="2 3">
    <name type="scientific">Thermogutta terrifontis</name>
    <dbReference type="NCBI Taxonomy" id="1331910"/>
    <lineage>
        <taxon>Bacteria</taxon>
        <taxon>Pseudomonadati</taxon>
        <taxon>Planctomycetota</taxon>
        <taxon>Planctomycetia</taxon>
        <taxon>Pirellulales</taxon>
        <taxon>Thermoguttaceae</taxon>
        <taxon>Thermogutta</taxon>
    </lineage>
</organism>
<evidence type="ECO:0000313" key="2">
    <source>
        <dbReference type="EMBL" id="ASV73245.1"/>
    </source>
</evidence>
<protein>
    <submittedName>
        <fullName evidence="2">Uncharacterized protein</fullName>
    </submittedName>
</protein>
<dbReference type="Proteomes" id="UP000215086">
    <property type="component" value="Chromosome"/>
</dbReference>
<gene>
    <name evidence="2" type="ORF">THTE_0643</name>
</gene>
<dbReference type="AlphaFoldDB" id="A0A286RBB4"/>
<dbReference type="KEGG" id="ttf:THTE_0643"/>
<feature type="region of interest" description="Disordered" evidence="1">
    <location>
        <begin position="1"/>
        <end position="30"/>
    </location>
</feature>